<dbReference type="AlphaFoldDB" id="A0AA36CAI1"/>
<feature type="non-terminal residue" evidence="1">
    <location>
        <position position="1"/>
    </location>
</feature>
<dbReference type="PANTHER" id="PTHR14614">
    <property type="entry name" value="HEPATOCELLULAR CARCINOMA-ASSOCIATED ANTIGEN"/>
    <property type="match status" value="1"/>
</dbReference>
<dbReference type="SUPFAM" id="SSF53335">
    <property type="entry name" value="S-adenosyl-L-methionine-dependent methyltransferases"/>
    <property type="match status" value="1"/>
</dbReference>
<evidence type="ECO:0000313" key="1">
    <source>
        <dbReference type="EMBL" id="CAJ0564461.1"/>
    </source>
</evidence>
<proteinExistence type="predicted"/>
<dbReference type="Pfam" id="PF10294">
    <property type="entry name" value="Methyltransf_16"/>
    <property type="match status" value="1"/>
</dbReference>
<keyword evidence="2" id="KW-1185">Reference proteome</keyword>
<sequence>MDFRIHSSRLRLHRRMSKRYDRCLRFARCLLSGAAIPDGVYENVLDSEGSFERICRLINDYMELEQHPSFHGPTLKRILEKAVELDLTLPDACYSGVFEAKNIARSFIKTFFPSLTTFPELQKSISGYPESTELLQIQEENVHIRNGTTGLKTWPAAHDLAYLASLLQLSGNILELGAGCGLAGLSIAKSRSQANILLTDYHNDVLERLEANVRRNRLKNAQTRLLDWEDKDDRSFLQSYAPDVIIASDVLYDPSLFKPLCETLVACFQASPSAFAILASTIRVPETIQEFVTELGRNRLTVVEDVTYENGRVFKKSSTSRRRSRASARSSATPRFLCEFSKLKLASPLKAERGK</sequence>
<dbReference type="Gene3D" id="3.40.50.150">
    <property type="entry name" value="Vaccinia Virus protein VP39"/>
    <property type="match status" value="1"/>
</dbReference>
<reference evidence="1" key="1">
    <citation type="submission" date="2023-06" db="EMBL/GenBank/DDBJ databases">
        <authorList>
            <person name="Delattre M."/>
        </authorList>
    </citation>
    <scope>NUCLEOTIDE SEQUENCE</scope>
    <source>
        <strain evidence="1">AF72</strain>
    </source>
</reference>
<evidence type="ECO:0000313" key="2">
    <source>
        <dbReference type="Proteomes" id="UP001177023"/>
    </source>
</evidence>
<dbReference type="CDD" id="cd02440">
    <property type="entry name" value="AdoMet_MTases"/>
    <property type="match status" value="1"/>
</dbReference>
<dbReference type="InterPro" id="IPR029063">
    <property type="entry name" value="SAM-dependent_MTases_sf"/>
</dbReference>
<accession>A0AA36CAI1</accession>
<gene>
    <name evidence="1" type="ORF">MSPICULIGERA_LOCUS3136</name>
</gene>
<dbReference type="EMBL" id="CATQJA010000886">
    <property type="protein sequence ID" value="CAJ0564461.1"/>
    <property type="molecule type" value="Genomic_DNA"/>
</dbReference>
<name>A0AA36CAI1_9BILA</name>
<evidence type="ECO:0008006" key="3">
    <source>
        <dbReference type="Google" id="ProtNLM"/>
    </source>
</evidence>
<dbReference type="PANTHER" id="PTHR14614:SF130">
    <property type="entry name" value="PROTEIN-LYSINE N-METHYLTRANSFERASE EEF2KMT"/>
    <property type="match status" value="1"/>
</dbReference>
<comment type="caution">
    <text evidence="1">The sequence shown here is derived from an EMBL/GenBank/DDBJ whole genome shotgun (WGS) entry which is preliminary data.</text>
</comment>
<protein>
    <recommendedName>
        <fullName evidence="3">FAM86 N-terminal domain-containing protein</fullName>
    </recommendedName>
</protein>
<dbReference type="Proteomes" id="UP001177023">
    <property type="component" value="Unassembled WGS sequence"/>
</dbReference>
<organism evidence="1 2">
    <name type="scientific">Mesorhabditis spiculigera</name>
    <dbReference type="NCBI Taxonomy" id="96644"/>
    <lineage>
        <taxon>Eukaryota</taxon>
        <taxon>Metazoa</taxon>
        <taxon>Ecdysozoa</taxon>
        <taxon>Nematoda</taxon>
        <taxon>Chromadorea</taxon>
        <taxon>Rhabditida</taxon>
        <taxon>Rhabditina</taxon>
        <taxon>Rhabditomorpha</taxon>
        <taxon>Rhabditoidea</taxon>
        <taxon>Rhabditidae</taxon>
        <taxon>Mesorhabditinae</taxon>
        <taxon>Mesorhabditis</taxon>
    </lineage>
</organism>
<dbReference type="InterPro" id="IPR019410">
    <property type="entry name" value="Methyltransf_16"/>
</dbReference>